<evidence type="ECO:0000313" key="3">
    <source>
        <dbReference type="EMBL" id="KAJ9568510.1"/>
    </source>
</evidence>
<evidence type="ECO:0000259" key="2">
    <source>
        <dbReference type="Pfam" id="PF19259"/>
    </source>
</evidence>
<protein>
    <recommendedName>
        <fullName evidence="2">Ty3 transposon capsid-like protein domain-containing protein</fullName>
    </recommendedName>
</protein>
<sequence>MHKITEVDDIDDTCLTIHITNWHIPAISKTRHFQNRVHLGLPRAPVAGEAEVPVEVIEPQRRTAGRPQAAGRGRGTGRGRGRGRGRAIQQVVTLEPENRQRVPIVRQAKSVADAVEKSEASMKSSTSVQVICQGFVTKEAFDDKMERIEKALQTLLKGKEKVVEGEHGEPEGTKEEEHSHLTPSVKMEFTACKPPAFSGDRNPVLALRWLGEIEIVFETCKCAEDDKVIFVLSLLKGEAMHWWTMESGGCAAEVAKNTSSDDFTKRFRAQFCSAAAIKKLEEEFLNLEQGSKTVKEYTTQFIEKARFAALYVPTEERMIERYIWGLRSNIRELMDTRNPSTFRTAIDAAELTEREKEKGNRAIGQHATSKGNIQNQILEKKRNTSPTHPMMITPKRQDSQSASIQHEPRNWPAPSNPHPHAGAPHTGVVNHQPLRNNMIHHHHHHHRASYKENINSNMLRSAAGWEPNGTRDFILQDHFRIYHKAIKGRGNSCVDTIHKEGATMVLTANICIKRPAIPCNFLLAGSIDPANWHGIL</sequence>
<name>A0AA38U8H9_9ASTR</name>
<dbReference type="AlphaFoldDB" id="A0AA38U8H9"/>
<evidence type="ECO:0000256" key="1">
    <source>
        <dbReference type="SAM" id="MobiDB-lite"/>
    </source>
</evidence>
<feature type="compositionally biased region" description="Basic and acidic residues" evidence="1">
    <location>
        <begin position="161"/>
        <end position="180"/>
    </location>
</feature>
<feature type="region of interest" description="Disordered" evidence="1">
    <location>
        <begin position="381"/>
        <end position="425"/>
    </location>
</feature>
<feature type="region of interest" description="Disordered" evidence="1">
    <location>
        <begin position="161"/>
        <end position="181"/>
    </location>
</feature>
<dbReference type="PANTHER" id="PTHR15503:SF42">
    <property type="entry name" value="ZINC FINGER, CCHC-TYPE, RETROTRANSPOSON GAG DOMAIN, ASPARTIC PEPTIDASE DOMAIN PROTEIN-RELATED"/>
    <property type="match status" value="1"/>
</dbReference>
<keyword evidence="4" id="KW-1185">Reference proteome</keyword>
<dbReference type="PANTHER" id="PTHR15503">
    <property type="entry name" value="LDOC1 RELATED"/>
    <property type="match status" value="1"/>
</dbReference>
<feature type="compositionally biased region" description="Basic residues" evidence="1">
    <location>
        <begin position="75"/>
        <end position="85"/>
    </location>
</feature>
<reference evidence="3" key="1">
    <citation type="submission" date="2023-03" db="EMBL/GenBank/DDBJ databases">
        <title>Chromosome-scale reference genome and RAD-based genetic map of yellow starthistle (Centaurea solstitialis) reveal putative structural variation and QTLs associated with invader traits.</title>
        <authorList>
            <person name="Reatini B."/>
            <person name="Cang F.A."/>
            <person name="Jiang Q."/>
            <person name="Mckibben M.T.W."/>
            <person name="Barker M.S."/>
            <person name="Rieseberg L.H."/>
            <person name="Dlugosch K.M."/>
        </authorList>
    </citation>
    <scope>NUCLEOTIDE SEQUENCE</scope>
    <source>
        <strain evidence="3">CAN-66</strain>
        <tissue evidence="3">Leaf</tissue>
    </source>
</reference>
<organism evidence="3 4">
    <name type="scientific">Centaurea solstitialis</name>
    <name type="common">yellow star-thistle</name>
    <dbReference type="NCBI Taxonomy" id="347529"/>
    <lineage>
        <taxon>Eukaryota</taxon>
        <taxon>Viridiplantae</taxon>
        <taxon>Streptophyta</taxon>
        <taxon>Embryophyta</taxon>
        <taxon>Tracheophyta</taxon>
        <taxon>Spermatophyta</taxon>
        <taxon>Magnoliopsida</taxon>
        <taxon>eudicotyledons</taxon>
        <taxon>Gunneridae</taxon>
        <taxon>Pentapetalae</taxon>
        <taxon>asterids</taxon>
        <taxon>campanulids</taxon>
        <taxon>Asterales</taxon>
        <taxon>Asteraceae</taxon>
        <taxon>Carduoideae</taxon>
        <taxon>Cardueae</taxon>
        <taxon>Centaureinae</taxon>
        <taxon>Centaurea</taxon>
    </lineage>
</organism>
<comment type="caution">
    <text evidence="3">The sequence shown here is derived from an EMBL/GenBank/DDBJ whole genome shotgun (WGS) entry which is preliminary data.</text>
</comment>
<dbReference type="EMBL" id="JARYMX010000001">
    <property type="protein sequence ID" value="KAJ9568510.1"/>
    <property type="molecule type" value="Genomic_DNA"/>
</dbReference>
<gene>
    <name evidence="3" type="ORF">OSB04_004476</name>
</gene>
<feature type="region of interest" description="Disordered" evidence="1">
    <location>
        <begin position="60"/>
        <end position="86"/>
    </location>
</feature>
<dbReference type="Proteomes" id="UP001172457">
    <property type="component" value="Chromosome 1"/>
</dbReference>
<accession>A0AA38U8H9</accession>
<dbReference type="InterPro" id="IPR045358">
    <property type="entry name" value="Ty3_capsid"/>
</dbReference>
<dbReference type="InterPro" id="IPR032567">
    <property type="entry name" value="RTL1-rel"/>
</dbReference>
<evidence type="ECO:0000313" key="4">
    <source>
        <dbReference type="Proteomes" id="UP001172457"/>
    </source>
</evidence>
<proteinExistence type="predicted"/>
<feature type="domain" description="Ty3 transposon capsid-like protein" evidence="2">
    <location>
        <begin position="185"/>
        <end position="356"/>
    </location>
</feature>
<dbReference type="Pfam" id="PF19259">
    <property type="entry name" value="Ty3_capsid"/>
    <property type="match status" value="1"/>
</dbReference>